<dbReference type="PANTHER" id="PTHR41807:SF1">
    <property type="entry name" value="GLUTATHIONE TRANSFERASE 3"/>
    <property type="match status" value="1"/>
</dbReference>
<gene>
    <name evidence="3" type="ORF">CC1G_15310</name>
</gene>
<keyword evidence="4" id="KW-1185">Reference proteome</keyword>
<feature type="region of interest" description="Disordered" evidence="1">
    <location>
        <begin position="63"/>
        <end position="104"/>
    </location>
</feature>
<dbReference type="AlphaFoldDB" id="D6RPY9"/>
<dbReference type="InterPro" id="IPR038872">
    <property type="entry name" value="Put_GTT3"/>
</dbReference>
<dbReference type="Pfam" id="PF02037">
    <property type="entry name" value="SAP"/>
    <property type="match status" value="1"/>
</dbReference>
<evidence type="ECO:0000259" key="2">
    <source>
        <dbReference type="PROSITE" id="PS50800"/>
    </source>
</evidence>
<evidence type="ECO:0000313" key="3">
    <source>
        <dbReference type="EMBL" id="EFI26909.1"/>
    </source>
</evidence>
<dbReference type="RefSeq" id="XP_002910403.1">
    <property type="nucleotide sequence ID" value="XM_002910357.1"/>
</dbReference>
<dbReference type="OrthoDB" id="5569309at2759"/>
<feature type="compositionally biased region" description="Low complexity" evidence="1">
    <location>
        <begin position="120"/>
        <end position="137"/>
    </location>
</feature>
<dbReference type="KEGG" id="cci:CC1G_15310"/>
<name>D6RPY9_COPC7</name>
<evidence type="ECO:0000313" key="4">
    <source>
        <dbReference type="Proteomes" id="UP000001861"/>
    </source>
</evidence>
<dbReference type="InParanoid" id="D6RPY9"/>
<dbReference type="SMART" id="SM00513">
    <property type="entry name" value="SAP"/>
    <property type="match status" value="1"/>
</dbReference>
<dbReference type="eggNOG" id="ENOG502S8AT">
    <property type="taxonomic scope" value="Eukaryota"/>
</dbReference>
<dbReference type="STRING" id="240176.D6RPY9"/>
<dbReference type="PROSITE" id="PS50800">
    <property type="entry name" value="SAP"/>
    <property type="match status" value="1"/>
</dbReference>
<reference evidence="3 4" key="1">
    <citation type="journal article" date="2010" name="Proc. Natl. Acad. Sci. U.S.A.">
        <title>Insights into evolution of multicellular fungi from the assembled chromosomes of the mushroom Coprinopsis cinerea (Coprinus cinereus).</title>
        <authorList>
            <person name="Stajich J.E."/>
            <person name="Wilke S.K."/>
            <person name="Ahren D."/>
            <person name="Au C.H."/>
            <person name="Birren B.W."/>
            <person name="Borodovsky M."/>
            <person name="Burns C."/>
            <person name="Canback B."/>
            <person name="Casselton L.A."/>
            <person name="Cheng C.K."/>
            <person name="Deng J."/>
            <person name="Dietrich F.S."/>
            <person name="Fargo D.C."/>
            <person name="Farman M.L."/>
            <person name="Gathman A.C."/>
            <person name="Goldberg J."/>
            <person name="Guigo R."/>
            <person name="Hoegger P.J."/>
            <person name="Hooker J.B."/>
            <person name="Huggins A."/>
            <person name="James T.Y."/>
            <person name="Kamada T."/>
            <person name="Kilaru S."/>
            <person name="Kodira C."/>
            <person name="Kues U."/>
            <person name="Kupfer D."/>
            <person name="Kwan H.S."/>
            <person name="Lomsadze A."/>
            <person name="Li W."/>
            <person name="Lilly W.W."/>
            <person name="Ma L.J."/>
            <person name="Mackey A.J."/>
            <person name="Manning G."/>
            <person name="Martin F."/>
            <person name="Muraguchi H."/>
            <person name="Natvig D.O."/>
            <person name="Palmerini H."/>
            <person name="Ramesh M.A."/>
            <person name="Rehmeyer C.J."/>
            <person name="Roe B.A."/>
            <person name="Shenoy N."/>
            <person name="Stanke M."/>
            <person name="Ter-Hovhannisyan V."/>
            <person name="Tunlid A."/>
            <person name="Velagapudi R."/>
            <person name="Vision T.J."/>
            <person name="Zeng Q."/>
            <person name="Zolan M.E."/>
            <person name="Pukkila P.J."/>
        </authorList>
    </citation>
    <scope>NUCLEOTIDE SEQUENCE [LARGE SCALE GENOMIC DNA]</scope>
    <source>
        <strain evidence="4">Okayama-7 / 130 / ATCC MYA-4618 / FGSC 9003</strain>
    </source>
</reference>
<feature type="domain" description="SAP" evidence="2">
    <location>
        <begin position="10"/>
        <end position="44"/>
    </location>
</feature>
<dbReference type="GO" id="GO:0016020">
    <property type="term" value="C:membrane"/>
    <property type="evidence" value="ECO:0007669"/>
    <property type="project" value="TreeGrafter"/>
</dbReference>
<evidence type="ECO:0000256" key="1">
    <source>
        <dbReference type="SAM" id="MobiDB-lite"/>
    </source>
</evidence>
<sequence length="423" mass="45568">MAPVAFTGALAPKKKSELQDIATALNISDQGTKDDLQTRIKKHLDNNPELEEDAKFAGLYARGRRRGSVAPTGLKAPPSTASEKPRSSLRIAPLDPIRESTPPHDLRDVSMALKQPVFSSPPSTATPQASPAKSVASPAAPITAMADNEGSPSVLPSLPPSPAKSIIEVISKPQQIIPAVQEKLVTQEIIHNGHEYLEATREFLSNSQNLWTLTALFEFGYIWYTVIPWAYFAIPLSPKPDGLSLSIPYAPLAAFQTSAFWTVLLHWVIPTLIVPAFAGHLISFTPPPPPPQHRTTSTTVDFAADGTFDASQSASAPQQPRTSLPSPPPFDSLTAAIIRFAVAYAYPYSKLAAQEHVYGLDVIGREWRLFNAGVVLMLAFAEAVLGVAPRSVVRTLHKEKDIVTGEEGAVVVRGGGRLSEEVD</sequence>
<comment type="caution">
    <text evidence="3">The sequence shown here is derived from an EMBL/GenBank/DDBJ whole genome shotgun (WGS) entry which is preliminary data.</text>
</comment>
<dbReference type="PANTHER" id="PTHR41807">
    <property type="entry name" value="GLUTATHIONE TRANSFERASE 3"/>
    <property type="match status" value="1"/>
</dbReference>
<feature type="region of interest" description="Disordered" evidence="1">
    <location>
        <begin position="116"/>
        <end position="137"/>
    </location>
</feature>
<accession>D6RPY9</accession>
<dbReference type="GeneID" id="9379306"/>
<protein>
    <recommendedName>
        <fullName evidence="2">SAP domain-containing protein</fullName>
    </recommendedName>
</protein>
<dbReference type="VEuPathDB" id="FungiDB:CC1G_15310"/>
<dbReference type="InterPro" id="IPR003034">
    <property type="entry name" value="SAP_dom"/>
</dbReference>
<organism evidence="3 4">
    <name type="scientific">Coprinopsis cinerea (strain Okayama-7 / 130 / ATCC MYA-4618 / FGSC 9003)</name>
    <name type="common">Inky cap fungus</name>
    <name type="synonym">Hormographiella aspergillata</name>
    <dbReference type="NCBI Taxonomy" id="240176"/>
    <lineage>
        <taxon>Eukaryota</taxon>
        <taxon>Fungi</taxon>
        <taxon>Dikarya</taxon>
        <taxon>Basidiomycota</taxon>
        <taxon>Agaricomycotina</taxon>
        <taxon>Agaricomycetes</taxon>
        <taxon>Agaricomycetidae</taxon>
        <taxon>Agaricales</taxon>
        <taxon>Agaricineae</taxon>
        <taxon>Psathyrellaceae</taxon>
        <taxon>Coprinopsis</taxon>
    </lineage>
</organism>
<dbReference type="HOGENOM" id="CLU_706084_0_0_1"/>
<dbReference type="EMBL" id="AACS02000010">
    <property type="protein sequence ID" value="EFI26909.1"/>
    <property type="molecule type" value="Genomic_DNA"/>
</dbReference>
<dbReference type="OMA" id="YLPDMFL"/>
<dbReference type="Proteomes" id="UP000001861">
    <property type="component" value="Unassembled WGS sequence"/>
</dbReference>
<proteinExistence type="predicted"/>